<dbReference type="EMBL" id="JADOUF010000001">
    <property type="protein sequence ID" value="MBG6139548.1"/>
    <property type="molecule type" value="Genomic_DNA"/>
</dbReference>
<evidence type="ECO:0000256" key="1">
    <source>
        <dbReference type="SAM" id="MobiDB-lite"/>
    </source>
</evidence>
<accession>A0A8J7GF75</accession>
<keyword evidence="3" id="KW-1185">Reference proteome</keyword>
<organism evidence="2 3">
    <name type="scientific">Longispora fulva</name>
    <dbReference type="NCBI Taxonomy" id="619741"/>
    <lineage>
        <taxon>Bacteria</taxon>
        <taxon>Bacillati</taxon>
        <taxon>Actinomycetota</taxon>
        <taxon>Actinomycetes</taxon>
        <taxon>Micromonosporales</taxon>
        <taxon>Micromonosporaceae</taxon>
        <taxon>Longispora</taxon>
    </lineage>
</organism>
<evidence type="ECO:0000313" key="2">
    <source>
        <dbReference type="EMBL" id="MBG6139548.1"/>
    </source>
</evidence>
<feature type="region of interest" description="Disordered" evidence="1">
    <location>
        <begin position="23"/>
        <end position="82"/>
    </location>
</feature>
<dbReference type="PROSITE" id="PS51257">
    <property type="entry name" value="PROKAR_LIPOPROTEIN"/>
    <property type="match status" value="1"/>
</dbReference>
<evidence type="ECO:0000313" key="3">
    <source>
        <dbReference type="Proteomes" id="UP000622552"/>
    </source>
</evidence>
<comment type="caution">
    <text evidence="2">The sequence shown here is derived from an EMBL/GenBank/DDBJ whole genome shotgun (WGS) entry which is preliminary data.</text>
</comment>
<dbReference type="AlphaFoldDB" id="A0A8J7GF75"/>
<proteinExistence type="predicted"/>
<reference evidence="2" key="1">
    <citation type="submission" date="2020-11" db="EMBL/GenBank/DDBJ databases">
        <title>Sequencing the genomes of 1000 actinobacteria strains.</title>
        <authorList>
            <person name="Klenk H.-P."/>
        </authorList>
    </citation>
    <scope>NUCLEOTIDE SEQUENCE</scope>
    <source>
        <strain evidence="2">DSM 45356</strain>
    </source>
</reference>
<name>A0A8J7GF75_9ACTN</name>
<dbReference type="RefSeq" id="WP_197006195.1">
    <property type="nucleotide sequence ID" value="NZ_BONS01000008.1"/>
</dbReference>
<protein>
    <submittedName>
        <fullName evidence="2">Uncharacterized protein</fullName>
    </submittedName>
</protein>
<sequence length="82" mass="8661">MNRRHLLQTLGLAAVGTATLTGCKGRSRVRTRTNHTDPSPTPSRTPSRTYPATHAPTSTRAPLPTHGGASPTHRAGTPSPTR</sequence>
<gene>
    <name evidence="2" type="ORF">IW245_005742</name>
</gene>
<dbReference type="Proteomes" id="UP000622552">
    <property type="component" value="Unassembled WGS sequence"/>
</dbReference>